<dbReference type="SUPFAM" id="SSF57938">
    <property type="entry name" value="DnaJ/Hsp40 cysteine-rich domain"/>
    <property type="match status" value="1"/>
</dbReference>
<dbReference type="AlphaFoldDB" id="A0A3M8D8L8"/>
<organism evidence="1 2">
    <name type="scientific">Brevibacillus nitrificans</name>
    <dbReference type="NCBI Taxonomy" id="651560"/>
    <lineage>
        <taxon>Bacteria</taxon>
        <taxon>Bacillati</taxon>
        <taxon>Bacillota</taxon>
        <taxon>Bacilli</taxon>
        <taxon>Bacillales</taxon>
        <taxon>Paenibacillaceae</taxon>
        <taxon>Brevibacillus</taxon>
    </lineage>
</organism>
<sequence length="74" mass="8252">MLADPVERAHQKRKVRKVSVTISTDDLELPCPHCNGEKYVILNEEKAACPKCDGRGVILTALGQTLLHFIKKHS</sequence>
<gene>
    <name evidence="1" type="ORF">EDM59_14335</name>
</gene>
<evidence type="ECO:0000313" key="2">
    <source>
        <dbReference type="Proteomes" id="UP000269573"/>
    </source>
</evidence>
<dbReference type="InterPro" id="IPR031538">
    <property type="entry name" value="Anti-TRAP"/>
</dbReference>
<reference evidence="1 2" key="1">
    <citation type="submission" date="2018-10" db="EMBL/GenBank/DDBJ databases">
        <title>Phylogenomics of Brevibacillus.</title>
        <authorList>
            <person name="Dunlap C."/>
        </authorList>
    </citation>
    <scope>NUCLEOTIDE SEQUENCE [LARGE SCALE GENOMIC DNA]</scope>
    <source>
        <strain evidence="1 2">JCM 15774</strain>
    </source>
</reference>
<name>A0A3M8D8L8_9BACL</name>
<dbReference type="Pfam" id="PF15777">
    <property type="entry name" value="Anti-TRAP"/>
    <property type="match status" value="1"/>
</dbReference>
<dbReference type="Proteomes" id="UP000269573">
    <property type="component" value="Unassembled WGS sequence"/>
</dbReference>
<dbReference type="Gene3D" id="6.20.20.10">
    <property type="match status" value="1"/>
</dbReference>
<keyword evidence="2" id="KW-1185">Reference proteome</keyword>
<dbReference type="RefSeq" id="WP_122924222.1">
    <property type="nucleotide sequence ID" value="NZ_RHHU01000010.1"/>
</dbReference>
<comment type="caution">
    <text evidence="1">The sequence shown here is derived from an EMBL/GenBank/DDBJ whole genome shotgun (WGS) entry which is preliminary data.</text>
</comment>
<dbReference type="InterPro" id="IPR036410">
    <property type="entry name" value="HSP_DnaJ_Cys-rich_dom_sf"/>
</dbReference>
<dbReference type="EMBL" id="RHHU01000010">
    <property type="protein sequence ID" value="RNB83707.1"/>
    <property type="molecule type" value="Genomic_DNA"/>
</dbReference>
<proteinExistence type="predicted"/>
<protein>
    <submittedName>
        <fullName evidence="1">Tryptophan RNA-binding attenuation protein</fullName>
    </submittedName>
</protein>
<evidence type="ECO:0000313" key="1">
    <source>
        <dbReference type="EMBL" id="RNB83707.1"/>
    </source>
</evidence>
<accession>A0A3M8D8L8</accession>